<keyword evidence="2 4" id="KW-1005">Bacterial flagellum biogenesis</keyword>
<evidence type="ECO:0000256" key="3">
    <source>
        <dbReference type="ARBA" id="ARBA00022845"/>
    </source>
</evidence>
<dbReference type="EMBL" id="QPGA01000007">
    <property type="protein sequence ID" value="RDE51514.1"/>
    <property type="molecule type" value="Genomic_DNA"/>
</dbReference>
<dbReference type="HAMAP" id="MF_01185">
    <property type="entry name" value="FliW"/>
    <property type="match status" value="1"/>
</dbReference>
<dbReference type="GO" id="GO:0005737">
    <property type="term" value="C:cytoplasm"/>
    <property type="evidence" value="ECO:0007669"/>
    <property type="project" value="UniProtKB-SubCell"/>
</dbReference>
<name>A0A369XNH4_9PROT</name>
<evidence type="ECO:0000256" key="1">
    <source>
        <dbReference type="ARBA" id="ARBA00022490"/>
    </source>
</evidence>
<dbReference type="InterPro" id="IPR024046">
    <property type="entry name" value="Flagellar_assmbl_FliW_dom_sf"/>
</dbReference>
<evidence type="ECO:0000313" key="7">
    <source>
        <dbReference type="Proteomes" id="UP000253831"/>
    </source>
</evidence>
<keyword evidence="3 4" id="KW-0810">Translation regulation</keyword>
<dbReference type="SUPFAM" id="SSF141457">
    <property type="entry name" value="BH3618-like"/>
    <property type="match status" value="1"/>
</dbReference>
<gene>
    <name evidence="4" type="primary">fliW</name>
    <name evidence="6" type="ORF">DVS81_05810</name>
</gene>
<evidence type="ECO:0000313" key="6">
    <source>
        <dbReference type="EMBL" id="RDE51514.1"/>
    </source>
</evidence>
<organism evidence="6 7">
    <name type="scientific">Candidatus Accumulibacter meliphilus</name>
    <dbReference type="NCBI Taxonomy" id="2211374"/>
    <lineage>
        <taxon>Bacteria</taxon>
        <taxon>Pseudomonadati</taxon>
        <taxon>Pseudomonadota</taxon>
        <taxon>Betaproteobacteria</taxon>
        <taxon>Candidatus Accumulibacter</taxon>
    </lineage>
</organism>
<evidence type="ECO:0000256" key="2">
    <source>
        <dbReference type="ARBA" id="ARBA00022795"/>
    </source>
</evidence>
<comment type="subunit">
    <text evidence="4">Interacts with translational regulator CsrA and flagellin(s).</text>
</comment>
<feature type="region of interest" description="Disordered" evidence="5">
    <location>
        <begin position="58"/>
        <end position="98"/>
    </location>
</feature>
<comment type="similarity">
    <text evidence="4">Belongs to the FliW family.</text>
</comment>
<dbReference type="AlphaFoldDB" id="A0A369XNH4"/>
<evidence type="ECO:0000256" key="4">
    <source>
        <dbReference type="HAMAP-Rule" id="MF_01185"/>
    </source>
</evidence>
<keyword evidence="1 4" id="KW-0963">Cytoplasm</keyword>
<dbReference type="GO" id="GO:0006417">
    <property type="term" value="P:regulation of translation"/>
    <property type="evidence" value="ECO:0007669"/>
    <property type="project" value="UniProtKB-KW"/>
</dbReference>
<accession>A0A369XNH4</accession>
<feature type="compositionally biased region" description="Basic and acidic residues" evidence="5">
    <location>
        <begin position="62"/>
        <end position="85"/>
    </location>
</feature>
<keyword evidence="4" id="KW-0143">Chaperone</keyword>
<comment type="caution">
    <text evidence="6">The sequence shown here is derived from an EMBL/GenBank/DDBJ whole genome shotgun (WGS) entry which is preliminary data.</text>
</comment>
<dbReference type="NCBIfam" id="NF009792">
    <property type="entry name" value="PRK13284.1"/>
    <property type="match status" value="1"/>
</dbReference>
<reference evidence="6 7" key="1">
    <citation type="submission" date="2018-05" db="EMBL/GenBank/DDBJ databases">
        <title>Integrated omic analyses show evidence that a Ca. Accumulibacter phosphatis strain performs denitrification under micro-aerobic conditions.</title>
        <authorList>
            <person name="Camejo P.Y."/>
            <person name="Katherine M.D."/>
            <person name="Daniel N.R."/>
        </authorList>
    </citation>
    <scope>NUCLEOTIDE SEQUENCE [LARGE SCALE GENOMIC DNA]</scope>
    <source>
        <strain evidence="6">UW-LDO-IC</strain>
    </source>
</reference>
<dbReference type="Proteomes" id="UP000253831">
    <property type="component" value="Unassembled WGS sequence"/>
</dbReference>
<evidence type="ECO:0000256" key="5">
    <source>
        <dbReference type="SAM" id="MobiDB-lite"/>
    </source>
</evidence>
<dbReference type="Pfam" id="PF02623">
    <property type="entry name" value="FliW"/>
    <property type="match status" value="1"/>
</dbReference>
<comment type="subcellular location">
    <subcellularLocation>
        <location evidence="4">Cytoplasm</location>
    </subcellularLocation>
</comment>
<protein>
    <recommendedName>
        <fullName evidence="4">Flagellar assembly factor FliW</fullName>
    </recommendedName>
</protein>
<dbReference type="Gene3D" id="2.30.290.10">
    <property type="entry name" value="BH3618-like"/>
    <property type="match status" value="1"/>
</dbReference>
<sequence>MKGTVAPSSSSAAVAWTCCGRQPISSAIFAAIRCSVVVDGIGDLLAAWLTEKTRTMQNQASELKERDANGHDKRDTPDHESHDRSPSSPDPSPARGEGSFVSRIRDFHIKATAVGADRIAAARRMGLNAGSWLLAAAAALGDLMKIDLERFGLKDVPVDADTVFTFAEGLAGFPDCRQFKIFHEEGKATVFWLQSLDDADLSFPIVPPQSLDLEYQIELSDADCALLALESADDASVGLIVYRNEAAGGTIAANTRSPIILNASNRRGMQKVLQDVHPTLLYRAR</sequence>
<dbReference type="PANTHER" id="PTHR39190">
    <property type="entry name" value="FLAGELLAR ASSEMBLY FACTOR FLIW"/>
    <property type="match status" value="1"/>
</dbReference>
<proteinExistence type="inferred from homology"/>
<dbReference type="GO" id="GO:0044780">
    <property type="term" value="P:bacterial-type flagellum assembly"/>
    <property type="evidence" value="ECO:0007669"/>
    <property type="project" value="UniProtKB-UniRule"/>
</dbReference>
<dbReference type="PANTHER" id="PTHR39190:SF1">
    <property type="entry name" value="FLAGELLAR ASSEMBLY FACTOR FLIW"/>
    <property type="match status" value="1"/>
</dbReference>
<comment type="function">
    <text evidence="4">Acts as an anti-CsrA protein, binds CsrA and prevents it from repressing translation of its target genes, one of which is flagellin. Binds to flagellin and participates in the assembly of the flagellum.</text>
</comment>
<dbReference type="InterPro" id="IPR003775">
    <property type="entry name" value="Flagellar_assembly_factor_FliW"/>
</dbReference>